<organism evidence="2 3">
    <name type="scientific">Schistosoma margrebowiei</name>
    <dbReference type="NCBI Taxonomy" id="48269"/>
    <lineage>
        <taxon>Eukaryota</taxon>
        <taxon>Metazoa</taxon>
        <taxon>Spiralia</taxon>
        <taxon>Lophotrochozoa</taxon>
        <taxon>Platyhelminthes</taxon>
        <taxon>Trematoda</taxon>
        <taxon>Digenea</taxon>
        <taxon>Strigeidida</taxon>
        <taxon>Schistosomatoidea</taxon>
        <taxon>Schistosomatidae</taxon>
        <taxon>Schistosoma</taxon>
    </lineage>
</organism>
<reference evidence="3 4" key="1">
    <citation type="submission" date="2023-11" db="UniProtKB">
        <authorList>
            <consortium name="WormBaseParasite"/>
        </authorList>
    </citation>
    <scope>IDENTIFICATION</scope>
</reference>
<sequence>MISNKMGYPLAVMSGFCAACTSLYSKLLSEGYMLNKLLECFPDANKNFLVVLSYGGAVVLNVIMWLALVTALGMGQKGVAVLATNTLSNFAFSVSHYKRVSRNCTGSFWQVYFPRRTDCELVCWDALLEHWNYFFGS</sequence>
<evidence type="ECO:0000256" key="1">
    <source>
        <dbReference type="SAM" id="Phobius"/>
    </source>
</evidence>
<dbReference type="WBParaSite" id="SMRG1_39310.3">
    <property type="protein sequence ID" value="SMRG1_39310.3"/>
    <property type="gene ID" value="SMRG1_39310"/>
</dbReference>
<evidence type="ECO:0000313" key="4">
    <source>
        <dbReference type="WBParaSite" id="SMRG1_39310.6"/>
    </source>
</evidence>
<dbReference type="WBParaSite" id="SMRG1_39310.8">
    <property type="protein sequence ID" value="SMRG1_39310.8"/>
    <property type="gene ID" value="SMRG1_39310"/>
</dbReference>
<dbReference type="Proteomes" id="UP000050790">
    <property type="component" value="Unassembled WGS sequence"/>
</dbReference>
<protein>
    <submittedName>
        <fullName evidence="3 4">Uncharacterized protein</fullName>
    </submittedName>
</protein>
<dbReference type="AlphaFoldDB" id="A0AA84ZN75"/>
<keyword evidence="1" id="KW-0812">Transmembrane</keyword>
<feature type="transmembrane region" description="Helical" evidence="1">
    <location>
        <begin position="49"/>
        <end position="68"/>
    </location>
</feature>
<accession>A0AA84ZN75</accession>
<dbReference type="WBParaSite" id="SMRG1_39310.6">
    <property type="protein sequence ID" value="SMRG1_39310.6"/>
    <property type="gene ID" value="SMRG1_39310"/>
</dbReference>
<proteinExistence type="predicted"/>
<dbReference type="WBParaSite" id="SMRG1_39310.9">
    <property type="protein sequence ID" value="SMRG1_39310.9"/>
    <property type="gene ID" value="SMRG1_39310"/>
</dbReference>
<dbReference type="WBParaSite" id="SMRG1_39310.7">
    <property type="protein sequence ID" value="SMRG1_39310.7"/>
    <property type="gene ID" value="SMRG1_39310"/>
</dbReference>
<name>A0AA84ZN75_9TREM</name>
<evidence type="ECO:0000313" key="2">
    <source>
        <dbReference type="Proteomes" id="UP000050790"/>
    </source>
</evidence>
<evidence type="ECO:0000313" key="3">
    <source>
        <dbReference type="WBParaSite" id="SMRG1_39310.3"/>
    </source>
</evidence>
<keyword evidence="1" id="KW-1133">Transmembrane helix</keyword>
<keyword evidence="1" id="KW-0472">Membrane</keyword>